<evidence type="ECO:0000313" key="3">
    <source>
        <dbReference type="EMBL" id="BAJ46907.1"/>
    </source>
</evidence>
<dbReference type="InterPro" id="IPR036249">
    <property type="entry name" value="Thioredoxin-like_sf"/>
</dbReference>
<dbReference type="AlphaFoldDB" id="E6N3K1"/>
<dbReference type="InterPro" id="IPR012336">
    <property type="entry name" value="Thioredoxin-like_fold"/>
</dbReference>
<comment type="similarity">
    <text evidence="1">Belongs to the glutaredoxin family.</text>
</comment>
<name>E6N3K1_CALS0</name>
<evidence type="ECO:0000259" key="2">
    <source>
        <dbReference type="Pfam" id="PF13192"/>
    </source>
</evidence>
<reference evidence="3 4" key="2">
    <citation type="journal article" date="2011" name="Nucleic Acids Res.">
        <title>Insights into the evolution of Archaea and eukaryotic protein modifier systems revealed by the genome of a novel archaeal group.</title>
        <authorList>
            <person name="Nunoura T."/>
            <person name="Takaki Y."/>
            <person name="Kakuta J."/>
            <person name="Nishi S."/>
            <person name="Sugahara J."/>
            <person name="Kazama H."/>
            <person name="Chee G."/>
            <person name="Hattori M."/>
            <person name="Kanai A."/>
            <person name="Atomi H."/>
            <person name="Takai K."/>
            <person name="Takami H."/>
        </authorList>
    </citation>
    <scope>NUCLEOTIDE SEQUENCE [LARGE SCALE GENOMIC DNA]</scope>
</reference>
<dbReference type="Gene3D" id="3.40.30.10">
    <property type="entry name" value="Glutaredoxin"/>
    <property type="match status" value="1"/>
</dbReference>
<protein>
    <recommendedName>
        <fullName evidence="2">Thioredoxin-like fold domain-containing protein</fullName>
    </recommendedName>
</protein>
<feature type="domain" description="Thioredoxin-like fold" evidence="2">
    <location>
        <begin position="19"/>
        <end position="88"/>
    </location>
</feature>
<dbReference type="Pfam" id="PF13192">
    <property type="entry name" value="Thioredoxin_3"/>
    <property type="match status" value="1"/>
</dbReference>
<evidence type="ECO:0000313" key="4">
    <source>
        <dbReference type="Proteomes" id="UP000008120"/>
    </source>
</evidence>
<gene>
    <name evidence="3" type="ORF">HGMM_F30F06C33</name>
</gene>
<dbReference type="Proteomes" id="UP000008120">
    <property type="component" value="Chromosome"/>
</dbReference>
<dbReference type="EMBL" id="AP011727">
    <property type="protein sequence ID" value="BAJ46907.1"/>
    <property type="molecule type" value="Genomic_DNA"/>
</dbReference>
<organism evidence="3 4">
    <name type="scientific">Caldiarchaeum subterraneum</name>
    <dbReference type="NCBI Taxonomy" id="311458"/>
    <lineage>
        <taxon>Archaea</taxon>
        <taxon>Nitrososphaerota</taxon>
        <taxon>Candidatus Caldarchaeales</taxon>
        <taxon>Candidatus Caldarchaeaceae</taxon>
        <taxon>Candidatus Caldarchaeum</taxon>
    </lineage>
</organism>
<dbReference type="SUPFAM" id="SSF52833">
    <property type="entry name" value="Thioredoxin-like"/>
    <property type="match status" value="1"/>
</dbReference>
<proteinExistence type="inferred from homology"/>
<reference evidence="3 4" key="1">
    <citation type="journal article" date="2005" name="Environ. Microbiol.">
        <title>Genetic and functional properties of uncultivated thermophilic crenarchaeotes from a subsurface gold mine as revealed by analysis of genome fragments.</title>
        <authorList>
            <person name="Nunoura T."/>
            <person name="Hirayama H."/>
            <person name="Takami H."/>
            <person name="Oida H."/>
            <person name="Nishi S."/>
            <person name="Shimamura S."/>
            <person name="Suzuki Y."/>
            <person name="Inagaki F."/>
            <person name="Takai K."/>
            <person name="Nealson K.H."/>
            <person name="Horikoshi K."/>
        </authorList>
    </citation>
    <scope>NUCLEOTIDE SEQUENCE [LARGE SCALE GENOMIC DNA]</scope>
</reference>
<sequence length="106" mass="12251">MHNAKISSHRLPHVPHRLELFISNCPLCRKTRAMIELGKCAGCSFTIHDLSKNFYAVEELVKKYQIRSVPTLIIDGKIKIEGVPTFTFICDENLYRILEEKYAFNP</sequence>
<evidence type="ECO:0000256" key="1">
    <source>
        <dbReference type="ARBA" id="ARBA00007787"/>
    </source>
</evidence>
<accession>E6N3K1</accession>